<dbReference type="RefSeq" id="XP_009781178.1">
    <property type="nucleotide sequence ID" value="XM_009782876.1"/>
</dbReference>
<proteinExistence type="predicted"/>
<name>A0A1U7WRG8_NICSY</name>
<accession>A0A1U7WRG8</accession>
<organism evidence="2 3">
    <name type="scientific">Nicotiana sylvestris</name>
    <name type="common">Wood tobacco</name>
    <name type="synonym">South American tobacco</name>
    <dbReference type="NCBI Taxonomy" id="4096"/>
    <lineage>
        <taxon>Eukaryota</taxon>
        <taxon>Viridiplantae</taxon>
        <taxon>Streptophyta</taxon>
        <taxon>Embryophyta</taxon>
        <taxon>Tracheophyta</taxon>
        <taxon>Spermatophyta</taxon>
        <taxon>Magnoliopsida</taxon>
        <taxon>eudicotyledons</taxon>
        <taxon>Gunneridae</taxon>
        <taxon>Pentapetalae</taxon>
        <taxon>asterids</taxon>
        <taxon>lamiids</taxon>
        <taxon>Solanales</taxon>
        <taxon>Solanaceae</taxon>
        <taxon>Nicotianoideae</taxon>
        <taxon>Nicotianeae</taxon>
        <taxon>Nicotiana</taxon>
    </lineage>
</organism>
<reference evidence="3" key="2">
    <citation type="submission" date="2025-08" db="UniProtKB">
        <authorList>
            <consortium name="RefSeq"/>
        </authorList>
    </citation>
    <scope>IDENTIFICATION</scope>
    <source>
        <tissue evidence="3">Leaf</tissue>
    </source>
</reference>
<protein>
    <submittedName>
        <fullName evidence="3">Flocculation protein FLO11-like</fullName>
    </submittedName>
</protein>
<evidence type="ECO:0000313" key="3">
    <source>
        <dbReference type="RefSeq" id="XP_009781178.1"/>
    </source>
</evidence>
<reference evidence="2" key="1">
    <citation type="journal article" date="2013" name="Genome Biol.">
        <title>Reference genomes and transcriptomes of Nicotiana sylvestris and Nicotiana tomentosiformis.</title>
        <authorList>
            <person name="Sierro N."/>
            <person name="Battey J.N."/>
            <person name="Ouadi S."/>
            <person name="Bovet L."/>
            <person name="Goepfert S."/>
            <person name="Bakaher N."/>
            <person name="Peitsch M.C."/>
            <person name="Ivanov N.V."/>
        </authorList>
    </citation>
    <scope>NUCLEOTIDE SEQUENCE [LARGE SCALE GENOMIC DNA]</scope>
</reference>
<feature type="region of interest" description="Disordered" evidence="1">
    <location>
        <begin position="81"/>
        <end position="180"/>
    </location>
</feature>
<feature type="compositionally biased region" description="Low complexity" evidence="1">
    <location>
        <begin position="233"/>
        <end position="247"/>
    </location>
</feature>
<feature type="compositionally biased region" description="Low complexity" evidence="1">
    <location>
        <begin position="157"/>
        <end position="180"/>
    </location>
</feature>
<dbReference type="Proteomes" id="UP000189701">
    <property type="component" value="Unplaced"/>
</dbReference>
<gene>
    <name evidence="3" type="primary">LOC104230139</name>
</gene>
<evidence type="ECO:0000313" key="2">
    <source>
        <dbReference type="Proteomes" id="UP000189701"/>
    </source>
</evidence>
<feature type="compositionally biased region" description="Polar residues" evidence="1">
    <location>
        <begin position="208"/>
        <end position="222"/>
    </location>
</feature>
<dbReference type="AlphaFoldDB" id="A0A1U7WRG8"/>
<sequence>MATWDLTSTGSTAFGASGLIGGTPFSRATTCSFSHEDHGRCQCEQMTPYEALYRQKYKSLIGRFDIGETKLVGPDFVQQDVEKKKKTTTTITPPPSRLKTTIARQRKNRPATTLPPPATTITPASSPSHDHHQQPTIPHEPEATSSTKQSVDHPILQSASSSSTKTAIAAAPSPSSSSTQTTLIVAIDSLRSSLHPSTGRAQPHYRATRSSPSSFFQSTTNQPASRPPEPRRAAAVAAAVASRSSPSNTITPAPRSLTNQPSCRCFFTVVAQSV</sequence>
<keyword evidence="2" id="KW-1185">Reference proteome</keyword>
<evidence type="ECO:0000256" key="1">
    <source>
        <dbReference type="SAM" id="MobiDB-lite"/>
    </source>
</evidence>
<feature type="region of interest" description="Disordered" evidence="1">
    <location>
        <begin position="194"/>
        <end position="255"/>
    </location>
</feature>